<dbReference type="NCBIfam" id="TIGR01484">
    <property type="entry name" value="HAD-SF-IIB"/>
    <property type="match status" value="1"/>
</dbReference>
<evidence type="ECO:0000313" key="1">
    <source>
        <dbReference type="EMBL" id="OCL25430.1"/>
    </source>
</evidence>
<dbReference type="SFLD" id="SFLDG01140">
    <property type="entry name" value="C2.B:_Phosphomannomutase_and_P"/>
    <property type="match status" value="1"/>
</dbReference>
<keyword evidence="2" id="KW-1185">Reference proteome</keyword>
<dbReference type="InterPro" id="IPR006379">
    <property type="entry name" value="HAD-SF_hydro_IIB"/>
</dbReference>
<evidence type="ECO:0000313" key="2">
    <source>
        <dbReference type="Proteomes" id="UP000093514"/>
    </source>
</evidence>
<dbReference type="InterPro" id="IPR036412">
    <property type="entry name" value="HAD-like_sf"/>
</dbReference>
<dbReference type="Pfam" id="PF08282">
    <property type="entry name" value="Hydrolase_3"/>
    <property type="match status" value="1"/>
</dbReference>
<dbReference type="GO" id="GO:0005829">
    <property type="term" value="C:cytosol"/>
    <property type="evidence" value="ECO:0007669"/>
    <property type="project" value="TreeGrafter"/>
</dbReference>
<dbReference type="InterPro" id="IPR000150">
    <property type="entry name" value="Cof"/>
</dbReference>
<dbReference type="NCBIfam" id="TIGR00099">
    <property type="entry name" value="Cof-subfamily"/>
    <property type="match status" value="1"/>
</dbReference>
<sequence>MKYKLIAIDMDDTLLPSGLSISARTKEAIKAAEDKGIKVLIATGRMFSSALPHLKEMGLHGEVITYNGALVKEIDSANTILHKPVDLVSAHKIIDIVKKEDLHLNIYLDDILYVNKLGAEADYYEQISGIKPVLIKDDLNDFLDSPSTKLLIVEEDIEKADAIEESLEKEFGDILNITRSKPKFIEIINKEVSKGNTLAQIVENLGLSSEDVIAVGDSFNDLEMIEYAGLGVAVANAREKVKERADYITKSNDEDGVAELIEKFILAEE</sequence>
<dbReference type="GO" id="GO:0000287">
    <property type="term" value="F:magnesium ion binding"/>
    <property type="evidence" value="ECO:0007669"/>
    <property type="project" value="TreeGrafter"/>
</dbReference>
<proteinExistence type="predicted"/>
<comment type="caution">
    <text evidence="1">The sequence shown here is derived from an EMBL/GenBank/DDBJ whole genome shotgun (WGS) entry which is preliminary data.</text>
</comment>
<accession>A0A1C0A5L4</accession>
<dbReference type="Gene3D" id="3.40.50.1000">
    <property type="entry name" value="HAD superfamily/HAD-like"/>
    <property type="match status" value="1"/>
</dbReference>
<dbReference type="InterPro" id="IPR023214">
    <property type="entry name" value="HAD_sf"/>
</dbReference>
<keyword evidence="1" id="KW-0378">Hydrolase</keyword>
<reference evidence="1 2" key="2">
    <citation type="submission" date="2016-08" db="EMBL/GenBank/DDBJ databases">
        <title>Orenia metallireducens sp. nov. strain Z6, a Novel Metal-reducing Firmicute from the Deep Subsurface.</title>
        <authorList>
            <person name="Maxim B.I."/>
            <person name="Kenneth K."/>
            <person name="Flynn T.M."/>
            <person name="Oloughlin E.J."/>
            <person name="Locke R.A."/>
            <person name="Weber J.R."/>
            <person name="Egan S.M."/>
            <person name="Mackie R.I."/>
            <person name="Cann I.K."/>
        </authorList>
    </citation>
    <scope>NUCLEOTIDE SEQUENCE [LARGE SCALE GENOMIC DNA]</scope>
    <source>
        <strain evidence="1 2">Z6</strain>
    </source>
</reference>
<dbReference type="OrthoDB" id="9781413at2"/>
<protein>
    <submittedName>
        <fullName evidence="1">Hydrolase</fullName>
    </submittedName>
</protein>
<dbReference type="PANTHER" id="PTHR10000">
    <property type="entry name" value="PHOSPHOSERINE PHOSPHATASE"/>
    <property type="match status" value="1"/>
</dbReference>
<name>A0A1C0A5L4_9FIRM</name>
<gene>
    <name evidence="1" type="ORF">U472_13865</name>
</gene>
<dbReference type="SUPFAM" id="SSF56784">
    <property type="entry name" value="HAD-like"/>
    <property type="match status" value="1"/>
</dbReference>
<organism evidence="1 2">
    <name type="scientific">Orenia metallireducens</name>
    <dbReference type="NCBI Taxonomy" id="1413210"/>
    <lineage>
        <taxon>Bacteria</taxon>
        <taxon>Bacillati</taxon>
        <taxon>Bacillota</taxon>
        <taxon>Clostridia</taxon>
        <taxon>Halanaerobiales</taxon>
        <taxon>Halobacteroidaceae</taxon>
        <taxon>Orenia</taxon>
    </lineage>
</organism>
<dbReference type="PANTHER" id="PTHR10000:SF8">
    <property type="entry name" value="HAD SUPERFAMILY HYDROLASE-LIKE, TYPE 3"/>
    <property type="match status" value="1"/>
</dbReference>
<dbReference type="SFLD" id="SFLDG01144">
    <property type="entry name" value="C2.B.4:_PGP_Like"/>
    <property type="match status" value="1"/>
</dbReference>
<dbReference type="Proteomes" id="UP000093514">
    <property type="component" value="Unassembled WGS sequence"/>
</dbReference>
<dbReference type="CDD" id="cd07516">
    <property type="entry name" value="HAD_Pase"/>
    <property type="match status" value="1"/>
</dbReference>
<dbReference type="SFLD" id="SFLDS00003">
    <property type="entry name" value="Haloacid_Dehalogenase"/>
    <property type="match status" value="1"/>
</dbReference>
<dbReference type="AlphaFoldDB" id="A0A1C0A5L4"/>
<dbReference type="Gene3D" id="3.30.1240.10">
    <property type="match status" value="1"/>
</dbReference>
<dbReference type="GO" id="GO:0016791">
    <property type="term" value="F:phosphatase activity"/>
    <property type="evidence" value="ECO:0007669"/>
    <property type="project" value="UniProtKB-ARBA"/>
</dbReference>
<reference evidence="2" key="1">
    <citation type="submission" date="2016-07" db="EMBL/GenBank/DDBJ databases">
        <authorList>
            <person name="Florea S."/>
            <person name="Webb J.S."/>
            <person name="Jaromczyk J."/>
            <person name="Schardl C.L."/>
        </authorList>
    </citation>
    <scope>NUCLEOTIDE SEQUENCE [LARGE SCALE GENOMIC DNA]</scope>
    <source>
        <strain evidence="2">Z6</strain>
    </source>
</reference>
<dbReference type="EMBL" id="LWDV01000010">
    <property type="protein sequence ID" value="OCL25430.1"/>
    <property type="molecule type" value="Genomic_DNA"/>
</dbReference>
<dbReference type="RefSeq" id="WP_068719342.1">
    <property type="nucleotide sequence ID" value="NZ_LWDV01000010.1"/>
</dbReference>